<dbReference type="EC" id="3.2.2.n1" evidence="2"/>
<evidence type="ECO:0000256" key="2">
    <source>
        <dbReference type="RuleBase" id="RU363015"/>
    </source>
</evidence>
<proteinExistence type="inferred from homology"/>
<evidence type="ECO:0000256" key="1">
    <source>
        <dbReference type="ARBA" id="ARBA00000274"/>
    </source>
</evidence>
<sequence>MAPKKVRTIPGQMAYNNAEFMESDAARPIRFLSEFFQPAQVFAQEEIKNSIVFFGSARTLPPDEIKKRRKGCKDKKELARLDRLSKVADSYNAARELAAKLGKWINKRHHGYAIMTGGGPGIMEAGNRGASDVGTPSVGLNIKLPFEQHCNPYIDDELNLQFRYFFVRKYWFLRMARALVIFPGGFGTLDEAFEMLTLIQTDKYAQQMPVVIFDSNFWKKALNWEFFAETGMINPEDLKLFKFCDTVDEAYDFITSRLEEQSEESVTFARSHAEDQEKKK</sequence>
<reference evidence="3 4" key="1">
    <citation type="submission" date="2017-08" db="EMBL/GenBank/DDBJ databases">
        <authorList>
            <person name="de Groot N.N."/>
        </authorList>
    </citation>
    <scope>NUCLEOTIDE SEQUENCE [LARGE SCALE GENOMIC DNA]</scope>
    <source>
        <strain evidence="3 4">HM2</strain>
    </source>
</reference>
<dbReference type="Pfam" id="PF03641">
    <property type="entry name" value="Lysine_decarbox"/>
    <property type="match status" value="1"/>
</dbReference>
<dbReference type="SUPFAM" id="SSF102405">
    <property type="entry name" value="MCP/YpsA-like"/>
    <property type="match status" value="1"/>
</dbReference>
<dbReference type="Gene3D" id="3.40.50.450">
    <property type="match status" value="1"/>
</dbReference>
<gene>
    <name evidence="3" type="ORF">SAMN05661053_1451</name>
</gene>
<dbReference type="EMBL" id="UHJL01000002">
    <property type="protein sequence ID" value="SUQ24060.1"/>
    <property type="molecule type" value="Genomic_DNA"/>
</dbReference>
<comment type="catalytic activity">
    <reaction evidence="1">
        <text>AMP + H2O = D-ribose 5-phosphate + adenine</text>
        <dbReference type="Rhea" id="RHEA:20129"/>
        <dbReference type="ChEBI" id="CHEBI:15377"/>
        <dbReference type="ChEBI" id="CHEBI:16708"/>
        <dbReference type="ChEBI" id="CHEBI:78346"/>
        <dbReference type="ChEBI" id="CHEBI:456215"/>
        <dbReference type="EC" id="3.2.2.4"/>
    </reaction>
</comment>
<keyword evidence="2" id="KW-0203">Cytokinin biosynthesis</keyword>
<dbReference type="InterPro" id="IPR005269">
    <property type="entry name" value="LOG"/>
</dbReference>
<dbReference type="InterPro" id="IPR031100">
    <property type="entry name" value="LOG_fam"/>
</dbReference>
<dbReference type="GO" id="GO:0009691">
    <property type="term" value="P:cytokinin biosynthetic process"/>
    <property type="evidence" value="ECO:0007669"/>
    <property type="project" value="UniProtKB-UniRule"/>
</dbReference>
<dbReference type="Proteomes" id="UP000255423">
    <property type="component" value="Unassembled WGS sequence"/>
</dbReference>
<accession>A0A380S5G0</accession>
<dbReference type="InterPro" id="IPR052341">
    <property type="entry name" value="LOG_family_nucleotidases"/>
</dbReference>
<name>A0A380S5G0_FIBSU</name>
<dbReference type="GO" id="GO:0005829">
    <property type="term" value="C:cytosol"/>
    <property type="evidence" value="ECO:0007669"/>
    <property type="project" value="TreeGrafter"/>
</dbReference>
<protein>
    <recommendedName>
        <fullName evidence="2">Cytokinin riboside 5'-monophosphate phosphoribohydrolase</fullName>
        <ecNumber evidence="2">3.2.2.n1</ecNumber>
    </recommendedName>
</protein>
<keyword evidence="2" id="KW-0378">Hydrolase</keyword>
<dbReference type="RefSeq" id="WP_109572654.1">
    <property type="nucleotide sequence ID" value="NZ_UHJL01000002.1"/>
</dbReference>
<dbReference type="NCBIfam" id="TIGR00730">
    <property type="entry name" value="Rossman fold protein, TIGR00730 family"/>
    <property type="match status" value="1"/>
</dbReference>
<dbReference type="PANTHER" id="PTHR43393:SF3">
    <property type="entry name" value="LYSINE DECARBOXYLASE-LIKE PROTEIN"/>
    <property type="match status" value="1"/>
</dbReference>
<evidence type="ECO:0000313" key="3">
    <source>
        <dbReference type="EMBL" id="SUQ24060.1"/>
    </source>
</evidence>
<dbReference type="GO" id="GO:0008714">
    <property type="term" value="F:AMP nucleosidase activity"/>
    <property type="evidence" value="ECO:0007669"/>
    <property type="project" value="UniProtKB-EC"/>
</dbReference>
<evidence type="ECO:0000313" key="4">
    <source>
        <dbReference type="Proteomes" id="UP000255423"/>
    </source>
</evidence>
<dbReference type="AlphaFoldDB" id="A0A380S5G0"/>
<dbReference type="PANTHER" id="PTHR43393">
    <property type="entry name" value="CYTOKININ RIBOSIDE 5'-MONOPHOSPHATE PHOSPHORIBOHYDROLASE"/>
    <property type="match status" value="1"/>
</dbReference>
<organism evidence="3 4">
    <name type="scientific">Fibrobacter succinogenes</name>
    <name type="common">Bacteroides succinogenes</name>
    <dbReference type="NCBI Taxonomy" id="833"/>
    <lineage>
        <taxon>Bacteria</taxon>
        <taxon>Pseudomonadati</taxon>
        <taxon>Fibrobacterota</taxon>
        <taxon>Fibrobacteria</taxon>
        <taxon>Fibrobacterales</taxon>
        <taxon>Fibrobacteraceae</taxon>
        <taxon>Fibrobacter</taxon>
    </lineage>
</organism>
<comment type="similarity">
    <text evidence="2">Belongs to the LOG family.</text>
</comment>